<dbReference type="PRINTS" id="PR00527">
    <property type="entry name" value="GASTRINR"/>
</dbReference>
<evidence type="ECO:0000256" key="18">
    <source>
        <dbReference type="SAM" id="Phobius"/>
    </source>
</evidence>
<dbReference type="PRINTS" id="PR00237">
    <property type="entry name" value="GPCRRHODOPSN"/>
</dbReference>
<dbReference type="InterPro" id="IPR000276">
    <property type="entry name" value="GPCR_Rhodpsn"/>
</dbReference>
<comment type="function">
    <text evidence="15">Receptor for gastrin and cholecystokinin. The CCK-B receptors occur throughout the central nervous system where they modulate anxiety, analgesia, arousal, and neuroleptic activity. This receptor mediates its action by association with G proteins that activate a phosphatidylinositol-calcium second messenger system.</text>
</comment>
<evidence type="ECO:0000313" key="20">
    <source>
        <dbReference type="EMBL" id="JAT26743.1"/>
    </source>
</evidence>
<evidence type="ECO:0000256" key="12">
    <source>
        <dbReference type="ARBA" id="ARBA00023180"/>
    </source>
</evidence>
<keyword evidence="11 17" id="KW-0675">Receptor</keyword>
<dbReference type="InterPro" id="IPR000314">
    <property type="entry name" value="Gastrin_rcpt"/>
</dbReference>
<keyword evidence="9" id="KW-0564">Palmitate</keyword>
<evidence type="ECO:0000256" key="9">
    <source>
        <dbReference type="ARBA" id="ARBA00023139"/>
    </source>
</evidence>
<dbReference type="SUPFAM" id="SSF81321">
    <property type="entry name" value="Family A G protein-coupled receptor-like"/>
    <property type="match status" value="1"/>
</dbReference>
<evidence type="ECO:0000256" key="4">
    <source>
        <dbReference type="ARBA" id="ARBA00022475"/>
    </source>
</evidence>
<evidence type="ECO:0000256" key="3">
    <source>
        <dbReference type="ARBA" id="ARBA00019090"/>
    </source>
</evidence>
<dbReference type="PANTHER" id="PTHR24238:SF75">
    <property type="entry name" value="CHOLECYSTOKININ-LIKE RECEPTOR AT 17D1-RELATED"/>
    <property type="match status" value="1"/>
</dbReference>
<evidence type="ECO:0000256" key="5">
    <source>
        <dbReference type="ARBA" id="ARBA00022692"/>
    </source>
</evidence>
<comment type="similarity">
    <text evidence="2 17">Belongs to the G-protein coupled receptor 1 family.</text>
</comment>
<dbReference type="GO" id="GO:0008188">
    <property type="term" value="F:neuropeptide receptor activity"/>
    <property type="evidence" value="ECO:0007669"/>
    <property type="project" value="TreeGrafter"/>
</dbReference>
<feature type="domain" description="G-protein coupled receptors family 1 profile" evidence="19">
    <location>
        <begin position="36"/>
        <end position="330"/>
    </location>
</feature>
<keyword evidence="12" id="KW-0325">Glycoprotein</keyword>
<dbReference type="PROSITE" id="PS50262">
    <property type="entry name" value="G_PROTEIN_RECEP_F1_2"/>
    <property type="match status" value="1"/>
</dbReference>
<reference evidence="20" key="1">
    <citation type="submission" date="2015-11" db="EMBL/GenBank/DDBJ databases">
        <title>De novo transcriptome assembly of four potential Pierce s Disease insect vectors from Arizona vineyards.</title>
        <authorList>
            <person name="Tassone E.E."/>
        </authorList>
    </citation>
    <scope>NUCLEOTIDE SEQUENCE</scope>
</reference>
<keyword evidence="13 17" id="KW-0807">Transducer</keyword>
<accession>A0A1B6LSS3</accession>
<name>A0A1B6LSS3_9HEMI</name>
<dbReference type="GO" id="GO:0005886">
    <property type="term" value="C:plasma membrane"/>
    <property type="evidence" value="ECO:0007669"/>
    <property type="project" value="UniProtKB-SubCell"/>
</dbReference>
<keyword evidence="10" id="KW-1015">Disulfide bond</keyword>
<keyword evidence="14" id="KW-0449">Lipoprotein</keyword>
<dbReference type="InterPro" id="IPR017452">
    <property type="entry name" value="GPCR_Rhodpsn_7TM"/>
</dbReference>
<dbReference type="PANTHER" id="PTHR24238">
    <property type="entry name" value="G-PROTEIN COUPLED RECEPTOR"/>
    <property type="match status" value="1"/>
</dbReference>
<evidence type="ECO:0000256" key="13">
    <source>
        <dbReference type="ARBA" id="ARBA00023224"/>
    </source>
</evidence>
<feature type="transmembrane region" description="Helical" evidence="18">
    <location>
        <begin position="58"/>
        <end position="82"/>
    </location>
</feature>
<comment type="subcellular location">
    <subcellularLocation>
        <location evidence="1">Cell membrane</location>
        <topology evidence="1">Multi-pass membrane protein</topology>
    </subcellularLocation>
</comment>
<dbReference type="InterPro" id="IPR009126">
    <property type="entry name" value="Cholcskin_rcpt"/>
</dbReference>
<evidence type="ECO:0000256" key="15">
    <source>
        <dbReference type="ARBA" id="ARBA00025402"/>
    </source>
</evidence>
<evidence type="ECO:0000256" key="10">
    <source>
        <dbReference type="ARBA" id="ARBA00023157"/>
    </source>
</evidence>
<evidence type="ECO:0000259" key="19">
    <source>
        <dbReference type="PROSITE" id="PS50262"/>
    </source>
</evidence>
<dbReference type="Gene3D" id="1.20.1070.10">
    <property type="entry name" value="Rhodopsin 7-helix transmembrane proteins"/>
    <property type="match status" value="1"/>
</dbReference>
<evidence type="ECO:0000256" key="8">
    <source>
        <dbReference type="ARBA" id="ARBA00023136"/>
    </source>
</evidence>
<evidence type="ECO:0000256" key="7">
    <source>
        <dbReference type="ARBA" id="ARBA00023040"/>
    </source>
</evidence>
<evidence type="ECO:0000256" key="14">
    <source>
        <dbReference type="ARBA" id="ARBA00023288"/>
    </source>
</evidence>
<keyword evidence="7 17" id="KW-0297">G-protein coupled receptor</keyword>
<evidence type="ECO:0000256" key="16">
    <source>
        <dbReference type="ARBA" id="ARBA00031093"/>
    </source>
</evidence>
<evidence type="ECO:0000256" key="17">
    <source>
        <dbReference type="RuleBase" id="RU000688"/>
    </source>
</evidence>
<dbReference type="PRINTS" id="PR01822">
    <property type="entry name" value="CCYSTOKININR"/>
</dbReference>
<evidence type="ECO:0000256" key="1">
    <source>
        <dbReference type="ARBA" id="ARBA00004651"/>
    </source>
</evidence>
<sequence>MSANLSSTYPSSVLWWEVGKLQILLYSTIFLLAVVGNCLVILTLIFNQTMRTITNVFLLNLAVSDLLLGVLCMPFTLIGTILRDFVFGDFMCKLIPFLQACSVSVSAWTLVVISVERYYAICHPLRSRRWQTLSHAYRMIVAIWMSSLFTMAPIAYLSQLIPTNQGHRKCREIWPTRPLERVYNILLDALLLVLPLVGLTATYSLITHTLWKGMQLQNGGQVPVSCSGELVRQVACLQMRTSLSGAGPGSGHWDSMRRSITTKALTKKKRVVKMLFAVVLEFFICWTPLYVINTVALFEPAVVYNALGFQTISYFQLLAYCSSCCNPITYCFMNSSFRQAFLKLFRCFHKDRTKRTF</sequence>
<keyword evidence="6 18" id="KW-1133">Transmembrane helix</keyword>
<dbReference type="EMBL" id="GEBQ01013234">
    <property type="protein sequence ID" value="JAT26743.1"/>
    <property type="molecule type" value="Transcribed_RNA"/>
</dbReference>
<dbReference type="PROSITE" id="PS00237">
    <property type="entry name" value="G_PROTEIN_RECEP_F1_1"/>
    <property type="match status" value="1"/>
</dbReference>
<evidence type="ECO:0000256" key="11">
    <source>
        <dbReference type="ARBA" id="ARBA00023170"/>
    </source>
</evidence>
<feature type="transmembrane region" description="Helical" evidence="18">
    <location>
        <begin position="136"/>
        <end position="156"/>
    </location>
</feature>
<keyword evidence="5 17" id="KW-0812">Transmembrane</keyword>
<organism evidence="20">
    <name type="scientific">Graphocephala atropunctata</name>
    <dbReference type="NCBI Taxonomy" id="36148"/>
    <lineage>
        <taxon>Eukaryota</taxon>
        <taxon>Metazoa</taxon>
        <taxon>Ecdysozoa</taxon>
        <taxon>Arthropoda</taxon>
        <taxon>Hexapoda</taxon>
        <taxon>Insecta</taxon>
        <taxon>Pterygota</taxon>
        <taxon>Neoptera</taxon>
        <taxon>Paraneoptera</taxon>
        <taxon>Hemiptera</taxon>
        <taxon>Auchenorrhyncha</taxon>
        <taxon>Membracoidea</taxon>
        <taxon>Cicadellidae</taxon>
        <taxon>Cicadellinae</taxon>
        <taxon>Cicadellini</taxon>
        <taxon>Graphocephala</taxon>
    </lineage>
</organism>
<dbReference type="GO" id="GO:0015054">
    <property type="term" value="F:gastrin receptor activity"/>
    <property type="evidence" value="ECO:0007669"/>
    <property type="project" value="InterPro"/>
</dbReference>
<evidence type="ECO:0000256" key="6">
    <source>
        <dbReference type="ARBA" id="ARBA00022989"/>
    </source>
</evidence>
<keyword evidence="4" id="KW-1003">Cell membrane</keyword>
<keyword evidence="8 18" id="KW-0472">Membrane</keyword>
<evidence type="ECO:0000256" key="2">
    <source>
        <dbReference type="ARBA" id="ARBA00010663"/>
    </source>
</evidence>
<feature type="transmembrane region" description="Helical" evidence="18">
    <location>
        <begin position="312"/>
        <end position="333"/>
    </location>
</feature>
<feature type="transmembrane region" description="Helical" evidence="18">
    <location>
        <begin position="271"/>
        <end position="292"/>
    </location>
</feature>
<dbReference type="AlphaFoldDB" id="A0A1B6LSS3"/>
<protein>
    <recommendedName>
        <fullName evidence="3">Gastrin/cholecystokinin type B receptor</fullName>
    </recommendedName>
    <alternativeName>
        <fullName evidence="16">Cholecystokinin-2 receptor</fullName>
    </alternativeName>
</protein>
<gene>
    <name evidence="20" type="ORF">g.6693</name>
</gene>
<feature type="transmembrane region" description="Helical" evidence="18">
    <location>
        <begin position="185"/>
        <end position="206"/>
    </location>
</feature>
<proteinExistence type="inferred from homology"/>
<feature type="transmembrane region" description="Helical" evidence="18">
    <location>
        <begin position="23"/>
        <end position="46"/>
    </location>
</feature>
<dbReference type="Pfam" id="PF00001">
    <property type="entry name" value="7tm_1"/>
    <property type="match status" value="1"/>
</dbReference>
<dbReference type="SMART" id="SM01381">
    <property type="entry name" value="7TM_GPCR_Srsx"/>
    <property type="match status" value="1"/>
</dbReference>
<feature type="transmembrane region" description="Helical" evidence="18">
    <location>
        <begin position="94"/>
        <end position="115"/>
    </location>
</feature>